<evidence type="ECO:0000313" key="3">
    <source>
        <dbReference type="Proteomes" id="UP000032027"/>
    </source>
</evidence>
<feature type="transmembrane region" description="Helical" evidence="1">
    <location>
        <begin position="384"/>
        <end position="400"/>
    </location>
</feature>
<accession>A0A0C5C7R3</accession>
<feature type="transmembrane region" description="Helical" evidence="1">
    <location>
        <begin position="327"/>
        <end position="347"/>
    </location>
</feature>
<proteinExistence type="predicted"/>
<feature type="transmembrane region" description="Helical" evidence="1">
    <location>
        <begin position="260"/>
        <end position="281"/>
    </location>
</feature>
<dbReference type="AlphaFoldDB" id="A0A0C5C7R3"/>
<protein>
    <recommendedName>
        <fullName evidence="4">DUF4214 domain-containing protein</fullName>
    </recommendedName>
</protein>
<feature type="transmembrane region" description="Helical" evidence="1">
    <location>
        <begin position="193"/>
        <end position="210"/>
    </location>
</feature>
<dbReference type="STRING" id="1582439.NPIRD3C_0063"/>
<reference evidence="2 3" key="3">
    <citation type="journal article" date="2019" name="Int. J. Syst. Evol. Microbiol.">
        <title>Nitrosopumilus adriaticus sp. nov. and Nitrosopumilus piranensis sp. nov., two ammonia-oxidizing archaea from the Adriatic Sea and members of the class Nitrososphaeria.</title>
        <authorList>
            <person name="Bayer B."/>
            <person name="Vojvoda J."/>
            <person name="Reinthaler T."/>
            <person name="Reyes C."/>
            <person name="Pinto M."/>
            <person name="Herndl G.J."/>
        </authorList>
    </citation>
    <scope>NUCLEOTIDE SEQUENCE [LARGE SCALE GENOMIC DNA]</scope>
    <source>
        <strain evidence="2 3">D3C</strain>
    </source>
</reference>
<feature type="transmembrane region" description="Helical" evidence="1">
    <location>
        <begin position="136"/>
        <end position="159"/>
    </location>
</feature>
<feature type="transmembrane region" description="Helical" evidence="1">
    <location>
        <begin position="171"/>
        <end position="188"/>
    </location>
</feature>
<evidence type="ECO:0008006" key="4">
    <source>
        <dbReference type="Google" id="ProtNLM"/>
    </source>
</evidence>
<keyword evidence="1" id="KW-0812">Transmembrane</keyword>
<name>A0A0C5C7R3_9ARCH</name>
<feature type="transmembrane region" description="Helical" evidence="1">
    <location>
        <begin position="412"/>
        <end position="432"/>
    </location>
</feature>
<keyword evidence="1" id="KW-0472">Membrane</keyword>
<dbReference type="HOGENOM" id="CLU_430005_0_0_2"/>
<organism evidence="2 3">
    <name type="scientific">Nitrosopumilus piranensis</name>
    <dbReference type="NCBI Taxonomy" id="1582439"/>
    <lineage>
        <taxon>Archaea</taxon>
        <taxon>Nitrososphaerota</taxon>
        <taxon>Nitrososphaeria</taxon>
        <taxon>Nitrosopumilales</taxon>
        <taxon>Nitrosopumilaceae</taxon>
        <taxon>Nitrosopumilus</taxon>
    </lineage>
</organism>
<feature type="transmembrane region" description="Helical" evidence="1">
    <location>
        <begin position="503"/>
        <end position="522"/>
    </location>
</feature>
<reference evidence="2 3" key="2">
    <citation type="journal article" date="2016" name="ISME J.">
        <title>Physiological and genomic characterization of two novel marine thaumarchaeal strains indicates niche differentiation.</title>
        <authorList>
            <person name="Bayer B."/>
            <person name="Vojvoda J."/>
            <person name="Offre P."/>
            <person name="Alves R.J."/>
            <person name="Elisabeth N.H."/>
            <person name="Garcia J.A."/>
            <person name="Volland J.M."/>
            <person name="Srivastava A."/>
            <person name="Schleper C."/>
            <person name="Herndl G.J."/>
        </authorList>
    </citation>
    <scope>NUCLEOTIDE SEQUENCE [LARGE SCALE GENOMIC DNA]</scope>
    <source>
        <strain evidence="2 3">D3C</strain>
    </source>
</reference>
<reference evidence="3" key="1">
    <citation type="submission" date="2015-02" db="EMBL/GenBank/DDBJ databases">
        <title>Characterization of two novel Thaumarchaeota isolated from the Northern Adriatic Sea.</title>
        <authorList>
            <person name="Bayer B."/>
            <person name="Vojvoda J."/>
            <person name="Offre P."/>
            <person name="Srivastava A."/>
            <person name="Elisabeth N."/>
            <person name="Garcia J.A.L."/>
            <person name="Schleper C."/>
            <person name="Herndl G.J."/>
        </authorList>
    </citation>
    <scope>NUCLEOTIDE SEQUENCE [LARGE SCALE GENOMIC DNA]</scope>
    <source>
        <strain evidence="3">D3C</strain>
    </source>
</reference>
<evidence type="ECO:0000256" key="1">
    <source>
        <dbReference type="SAM" id="Phobius"/>
    </source>
</evidence>
<dbReference type="KEGG" id="nid:NPIRD3C_0063"/>
<feature type="transmembrane region" description="Helical" evidence="1">
    <location>
        <begin position="352"/>
        <end position="372"/>
    </location>
</feature>
<evidence type="ECO:0000313" key="2">
    <source>
        <dbReference type="EMBL" id="AJM91287.1"/>
    </source>
</evidence>
<dbReference type="PATRIC" id="fig|1582439.9.peg.63"/>
<feature type="transmembrane region" description="Helical" evidence="1">
    <location>
        <begin position="25"/>
        <end position="43"/>
    </location>
</feature>
<dbReference type="EMBL" id="CP010868">
    <property type="protein sequence ID" value="AJM91287.1"/>
    <property type="molecule type" value="Genomic_DNA"/>
</dbReference>
<sequence>MSMKNSFYSLIQKIYSNSPITKTELSIFLIVFFVSFSITVYQYSTWETSNERIIHKSFALFSGDEPFYLQTASTITRHFSLHPDDFYKDPNKDEKLLFPDLYYAVDSCRLHHSLTARDGHCYFLQPGSSIIIAPGYFLGGILGSMITMNIIFALQGVLYYKILLNYTKKNIAFLGTLLFSFATIELVFSPRMYPDLLTGFFVLTAIYLFFKTEKTFLHISLIGAILGFMPFFKIPFLIFPLILLPVMAMILIQHRKFNRIFQLVGMFSIFFTLFLLLHSVGAPVEGGDPGLGGDYNVFFIQGISDSIHGLILKSFSGLSNLLFGQSYGLFLFSPIVLLSFFGLKFLWAKDRILTISIVSIVVLFLTSHSILIGNAAGWSLPSRYMLPILPLAIFPFAVLLEKYSRNKIFHLLLIFSTYIGVSFNLIFARTIYAHFFRDGRADIANQVYFGMAEIFPDVGVRYVINIWPNENPFFWIFVSVLISLFTLFLLYNHAKKFWNKSNIFYKIIILSILCSVLILFIMQSHTQINEFQIESELNHLYELILKREPSQNEIEHLKNIILNNTKTIDDVKEELLVSPEGIATKQITEVYNQILFREPDPQGLEHWKNAILDEGRSITWVEEMIKNSLEIRNLKN</sequence>
<feature type="transmembrane region" description="Helical" evidence="1">
    <location>
        <begin position="216"/>
        <end position="248"/>
    </location>
</feature>
<dbReference type="Proteomes" id="UP000032027">
    <property type="component" value="Chromosome"/>
</dbReference>
<gene>
    <name evidence="2" type="ORF">NPIRD3C_0063</name>
</gene>
<feature type="transmembrane region" description="Helical" evidence="1">
    <location>
        <begin position="473"/>
        <end position="491"/>
    </location>
</feature>
<keyword evidence="1" id="KW-1133">Transmembrane helix</keyword>
<keyword evidence="3" id="KW-1185">Reference proteome</keyword>